<dbReference type="Proteomes" id="UP000004622">
    <property type="component" value="Unassembled WGS sequence"/>
</dbReference>
<comment type="caution">
    <text evidence="1">The sequence shown here is derived from an EMBL/GenBank/DDBJ whole genome shotgun (WGS) entry which is preliminary data.</text>
</comment>
<dbReference type="Gene3D" id="1.10.10.10">
    <property type="entry name" value="Winged helix-like DNA-binding domain superfamily/Winged helix DNA-binding domain"/>
    <property type="match status" value="1"/>
</dbReference>
<evidence type="ECO:0000313" key="1">
    <source>
        <dbReference type="EMBL" id="EIM73769.1"/>
    </source>
</evidence>
<gene>
    <name evidence="1" type="ORF">A33O_14355</name>
</gene>
<accession>I5BW17</accession>
<dbReference type="PATRIC" id="fig|1189611.3.peg.2906"/>
<dbReference type="EMBL" id="AJXZ01000036">
    <property type="protein sequence ID" value="EIM73769.1"/>
    <property type="molecule type" value="Genomic_DNA"/>
</dbReference>
<name>I5BW17_9HYPH</name>
<dbReference type="InterPro" id="IPR036390">
    <property type="entry name" value="WH_DNA-bd_sf"/>
</dbReference>
<organism evidence="1 2">
    <name type="scientific">Nitratireductor aquibiodomus RA22</name>
    <dbReference type="NCBI Taxonomy" id="1189611"/>
    <lineage>
        <taxon>Bacteria</taxon>
        <taxon>Pseudomonadati</taxon>
        <taxon>Pseudomonadota</taxon>
        <taxon>Alphaproteobacteria</taxon>
        <taxon>Hyphomicrobiales</taxon>
        <taxon>Phyllobacteriaceae</taxon>
        <taxon>Nitratireductor</taxon>
    </lineage>
</organism>
<sequence>MSSDRLIRAYLEANRRMMAESKDMTLATTVTFLGAAVWSDYQDSEGEPLTLEDLAVKVGMTPTTISQHLRYLGIGYRSGRPGLGLVLTDINPDNRRKKTFDLTPRGRGLAAQLALILRRAT</sequence>
<dbReference type="InterPro" id="IPR036388">
    <property type="entry name" value="WH-like_DNA-bd_sf"/>
</dbReference>
<dbReference type="OrthoDB" id="8117061at2"/>
<evidence type="ECO:0000313" key="2">
    <source>
        <dbReference type="Proteomes" id="UP000004622"/>
    </source>
</evidence>
<dbReference type="SUPFAM" id="SSF46785">
    <property type="entry name" value="Winged helix' DNA-binding domain"/>
    <property type="match status" value="1"/>
</dbReference>
<protein>
    <submittedName>
        <fullName evidence="1">Uncharacterized protein</fullName>
    </submittedName>
</protein>
<proteinExistence type="predicted"/>
<reference evidence="1 2" key="1">
    <citation type="journal article" date="2012" name="J. Bacteriol.">
        <title>Genome Sequence of Nitratireductor aquibiodomus Strain RA22.</title>
        <authorList>
            <person name="Singh A."/>
            <person name="Jangir P.K."/>
            <person name="Kumari C."/>
            <person name="Sharma R."/>
        </authorList>
    </citation>
    <scope>NUCLEOTIDE SEQUENCE [LARGE SCALE GENOMIC DNA]</scope>
    <source>
        <strain evidence="1 2">RA22</strain>
    </source>
</reference>
<dbReference type="AlphaFoldDB" id="I5BW17"/>